<evidence type="ECO:0000313" key="4">
    <source>
        <dbReference type="Proteomes" id="UP000000343"/>
    </source>
</evidence>
<keyword evidence="1" id="KW-0456">Lyase</keyword>
<organism evidence="4">
    <name type="scientific">Granulicella tundricola (strain ATCC BAA-1859 / DSM 23138 / MP5ACTX9)</name>
    <dbReference type="NCBI Taxonomy" id="1198114"/>
    <lineage>
        <taxon>Bacteria</taxon>
        <taxon>Pseudomonadati</taxon>
        <taxon>Acidobacteriota</taxon>
        <taxon>Terriglobia</taxon>
        <taxon>Terriglobales</taxon>
        <taxon>Acidobacteriaceae</taxon>
        <taxon>Granulicella</taxon>
    </lineage>
</organism>
<dbReference type="GO" id="GO:0005829">
    <property type="term" value="C:cytosol"/>
    <property type="evidence" value="ECO:0007669"/>
    <property type="project" value="TreeGrafter"/>
</dbReference>
<keyword evidence="3" id="KW-0614">Plasmid</keyword>
<protein>
    <submittedName>
        <fullName evidence="3">Amidohydrolase 2</fullName>
    </submittedName>
</protein>
<dbReference type="Pfam" id="PF04909">
    <property type="entry name" value="Amidohydro_2"/>
    <property type="match status" value="1"/>
</dbReference>
<proteinExistence type="predicted"/>
<dbReference type="InterPro" id="IPR032466">
    <property type="entry name" value="Metal_Hydrolase"/>
</dbReference>
<dbReference type="HOGENOM" id="CLU_039329_5_0_0"/>
<name>E8X6C3_GRATM</name>
<dbReference type="GO" id="GO:0016831">
    <property type="term" value="F:carboxy-lyase activity"/>
    <property type="evidence" value="ECO:0007669"/>
    <property type="project" value="InterPro"/>
</dbReference>
<dbReference type="Gene3D" id="3.20.20.140">
    <property type="entry name" value="Metal-dependent hydrolases"/>
    <property type="match status" value="1"/>
</dbReference>
<keyword evidence="4" id="KW-1185">Reference proteome</keyword>
<evidence type="ECO:0000256" key="1">
    <source>
        <dbReference type="ARBA" id="ARBA00023239"/>
    </source>
</evidence>
<dbReference type="PANTHER" id="PTHR21240">
    <property type="entry name" value="2-AMINO-3-CARBOXYLMUCONATE-6-SEMIALDEHYDE DECARBOXYLASE"/>
    <property type="match status" value="1"/>
</dbReference>
<dbReference type="PANTHER" id="PTHR21240:SF30">
    <property type="entry name" value="AMIDOHYDROLASE-RELATED DOMAIN-CONTAINING PROTEIN-RELATED"/>
    <property type="match status" value="1"/>
</dbReference>
<evidence type="ECO:0000259" key="2">
    <source>
        <dbReference type="Pfam" id="PF04909"/>
    </source>
</evidence>
<dbReference type="Proteomes" id="UP000000343">
    <property type="component" value="Plasmid pACIX901"/>
</dbReference>
<dbReference type="KEGG" id="acm:AciX9_4230"/>
<dbReference type="RefSeq" id="WP_013572919.1">
    <property type="nucleotide sequence ID" value="NC_015057.1"/>
</dbReference>
<dbReference type="AlphaFoldDB" id="E8X6C3"/>
<dbReference type="GO" id="GO:0019748">
    <property type="term" value="P:secondary metabolic process"/>
    <property type="evidence" value="ECO:0007669"/>
    <property type="project" value="TreeGrafter"/>
</dbReference>
<accession>E8X6C3</accession>
<dbReference type="InterPro" id="IPR032465">
    <property type="entry name" value="ACMSD"/>
</dbReference>
<dbReference type="EMBL" id="CP002481">
    <property type="protein sequence ID" value="ADW71007.1"/>
    <property type="molecule type" value="Genomic_DNA"/>
</dbReference>
<keyword evidence="3" id="KW-0378">Hydrolase</keyword>
<dbReference type="GO" id="GO:0016787">
    <property type="term" value="F:hydrolase activity"/>
    <property type="evidence" value="ECO:0007669"/>
    <property type="project" value="UniProtKB-KW"/>
</dbReference>
<feature type="domain" description="Amidohydrolase-related" evidence="2">
    <location>
        <begin position="44"/>
        <end position="321"/>
    </location>
</feature>
<gene>
    <name evidence="3" type="ordered locus">AciX9_4230</name>
</gene>
<dbReference type="SUPFAM" id="SSF51556">
    <property type="entry name" value="Metallo-dependent hydrolases"/>
    <property type="match status" value="1"/>
</dbReference>
<dbReference type="InterPro" id="IPR006680">
    <property type="entry name" value="Amidohydro-rel"/>
</dbReference>
<dbReference type="OrthoDB" id="9777673at2"/>
<sequence>MRTITLEEHFVTDSFLRATGAYDKPAPPWLAQLQPKLLDLGDGRIAAMDEAGIDLQVLSLAALGFDALDAATATPLVHDINDELAAAVRANPTRLAAFASLALKDPQSAARELERAIQKLGFRGVLLDGTTDGLFLDDPRFTPVFEAAVALNVPIYLHPAPPPESVFDTYFTGLPEGVGQMLSIAGWGWHAETALHTLRLITNGVFDRYPTLQLIIGHMGEMLPMALARTSKALSHAARLRQPVAAYFQSNIHLTTSGYFTQPPLRCALDVVGIDRLMFSIDYPFSANTLGRDYLTELEQTLTPEDLAKLIHRNAESLLNLS</sequence>
<reference evidence="4" key="1">
    <citation type="submission" date="2011-01" db="EMBL/GenBank/DDBJ databases">
        <title>Complete sequence of plasmid1 of Acidobacterium sp. MP5ACTX9.</title>
        <authorList>
            <consortium name="US DOE Joint Genome Institute"/>
            <person name="Lucas S."/>
            <person name="Copeland A."/>
            <person name="Lapidus A."/>
            <person name="Cheng J.-F."/>
            <person name="Goodwin L."/>
            <person name="Pitluck S."/>
            <person name="Teshima H."/>
            <person name="Detter J.C."/>
            <person name="Han C."/>
            <person name="Tapia R."/>
            <person name="Land M."/>
            <person name="Hauser L."/>
            <person name="Kyrpides N."/>
            <person name="Ivanova N."/>
            <person name="Ovchinnikova G."/>
            <person name="Pagani I."/>
            <person name="Rawat S.R."/>
            <person name="Mannisto M."/>
            <person name="Haggblom M.M."/>
            <person name="Woyke T."/>
        </authorList>
    </citation>
    <scope>NUCLEOTIDE SEQUENCE [LARGE SCALE GENOMIC DNA]</scope>
    <source>
        <strain evidence="4">MP5ACTX9</strain>
        <plasmid evidence="4">Plasmid pACIX901</plasmid>
    </source>
</reference>
<geneLocation type="plasmid" evidence="3 4">
    <name>pACIX901</name>
</geneLocation>
<evidence type="ECO:0000313" key="3">
    <source>
        <dbReference type="EMBL" id="ADW71007.1"/>
    </source>
</evidence>